<proteinExistence type="inferred from homology"/>
<evidence type="ECO:0000256" key="5">
    <source>
        <dbReference type="SAM" id="MobiDB-lite"/>
    </source>
</evidence>
<accession>A0A918GAT9</accession>
<reference evidence="6" key="1">
    <citation type="journal article" date="2014" name="Int. J. Syst. Evol. Microbiol.">
        <title>Complete genome sequence of Corynebacterium casei LMG S-19264T (=DSM 44701T), isolated from a smear-ripened cheese.</title>
        <authorList>
            <consortium name="US DOE Joint Genome Institute (JGI-PGF)"/>
            <person name="Walter F."/>
            <person name="Albersmeier A."/>
            <person name="Kalinowski J."/>
            <person name="Ruckert C."/>
        </authorList>
    </citation>
    <scope>NUCLEOTIDE SEQUENCE</scope>
    <source>
        <strain evidence="6">JCM 4386</strain>
    </source>
</reference>
<evidence type="ECO:0000313" key="7">
    <source>
        <dbReference type="Proteomes" id="UP000606194"/>
    </source>
</evidence>
<dbReference type="Gene3D" id="1.10.12.10">
    <property type="entry name" value="Lyase 2-enoyl-coa Hydratase, Chain A, domain 2"/>
    <property type="match status" value="1"/>
</dbReference>
<name>A0A918GAT9_9ACTN</name>
<dbReference type="Proteomes" id="UP000606194">
    <property type="component" value="Unassembled WGS sequence"/>
</dbReference>
<evidence type="ECO:0000256" key="2">
    <source>
        <dbReference type="ARBA" id="ARBA00023098"/>
    </source>
</evidence>
<dbReference type="CDD" id="cd06558">
    <property type="entry name" value="crotonase-like"/>
    <property type="match status" value="1"/>
</dbReference>
<dbReference type="EMBL" id="BMTL01000051">
    <property type="protein sequence ID" value="GGS27124.1"/>
    <property type="molecule type" value="Genomic_DNA"/>
</dbReference>
<evidence type="ECO:0000256" key="1">
    <source>
        <dbReference type="ARBA" id="ARBA00005254"/>
    </source>
</evidence>
<dbReference type="InterPro" id="IPR018376">
    <property type="entry name" value="Enoyl-CoA_hyd/isom_CS"/>
</dbReference>
<dbReference type="GO" id="GO:0016829">
    <property type="term" value="F:lyase activity"/>
    <property type="evidence" value="ECO:0007669"/>
    <property type="project" value="UniProtKB-KW"/>
</dbReference>
<dbReference type="PANTHER" id="PTHR11941:SF169">
    <property type="entry name" value="(7AS)-7A-METHYL-1,5-DIOXO-2,3,5,6,7,7A-HEXAHYDRO-1H-INDENE-CARBOXYL-COA HYDROLASE"/>
    <property type="match status" value="1"/>
</dbReference>
<evidence type="ECO:0000313" key="6">
    <source>
        <dbReference type="EMBL" id="GGS27124.1"/>
    </source>
</evidence>
<reference evidence="6" key="2">
    <citation type="submission" date="2020-09" db="EMBL/GenBank/DDBJ databases">
        <authorList>
            <person name="Sun Q."/>
            <person name="Ohkuma M."/>
        </authorList>
    </citation>
    <scope>NUCLEOTIDE SEQUENCE</scope>
    <source>
        <strain evidence="6">JCM 4386</strain>
    </source>
</reference>
<comment type="caution">
    <text evidence="6">The sequence shown here is derived from an EMBL/GenBank/DDBJ whole genome shotgun (WGS) entry which is preliminary data.</text>
</comment>
<dbReference type="InterPro" id="IPR014748">
    <property type="entry name" value="Enoyl-CoA_hydra_C"/>
</dbReference>
<comment type="similarity">
    <text evidence="1 4">Belongs to the enoyl-CoA hydratase/isomerase family.</text>
</comment>
<dbReference type="PANTHER" id="PTHR11941">
    <property type="entry name" value="ENOYL-COA HYDRATASE-RELATED"/>
    <property type="match status" value="1"/>
</dbReference>
<evidence type="ECO:0000256" key="4">
    <source>
        <dbReference type="RuleBase" id="RU003707"/>
    </source>
</evidence>
<dbReference type="InterPro" id="IPR001753">
    <property type="entry name" value="Enoyl-CoA_hydra/iso"/>
</dbReference>
<dbReference type="AlphaFoldDB" id="A0A918GAT9"/>
<feature type="region of interest" description="Disordered" evidence="5">
    <location>
        <begin position="1"/>
        <end position="26"/>
    </location>
</feature>
<keyword evidence="3" id="KW-0456">Lyase</keyword>
<dbReference type="Pfam" id="PF00378">
    <property type="entry name" value="ECH_1"/>
    <property type="match status" value="1"/>
</dbReference>
<gene>
    <name evidence="6" type="primary">paaG</name>
    <name evidence="6" type="ORF">GCM10010269_77160</name>
</gene>
<protein>
    <submittedName>
        <fullName evidence="6">Enoyl-CoA hydratase</fullName>
    </submittedName>
</protein>
<dbReference type="SUPFAM" id="SSF52096">
    <property type="entry name" value="ClpP/crotonase"/>
    <property type="match status" value="1"/>
</dbReference>
<evidence type="ECO:0000256" key="3">
    <source>
        <dbReference type="ARBA" id="ARBA00023239"/>
    </source>
</evidence>
<keyword evidence="7" id="KW-1185">Reference proteome</keyword>
<dbReference type="InterPro" id="IPR029045">
    <property type="entry name" value="ClpP/crotonase-like_dom_sf"/>
</dbReference>
<sequence length="273" mass="29242">MSRTTLDQPDPNHEESMNDQVPEESGVRTNVIDDVLVVTLDRPAKRNALSWEVTAGLDAAMNRLEDDPALRVGVLTGGTEVFSAGADLRAGVGYPTERGGLVGLIQRRRTKPLVAAVEGMALGGGMELVLSCDLVTASSTATFGLPEVRLGLIPDFGGAFRAAKLLPPNVAREMLLTGKPIDAERAERLGFVNRMTDPGGALDAALALARDISGNAPLAIREGLGVVNSPLLYDDEADWLRSDAAHLRLILSRDFQEGVCAFFDRRKPEWTGQ</sequence>
<keyword evidence="2" id="KW-0443">Lipid metabolism</keyword>
<dbReference type="PROSITE" id="PS00166">
    <property type="entry name" value="ENOYL_COA_HYDRATASE"/>
    <property type="match status" value="1"/>
</dbReference>
<dbReference type="Gene3D" id="3.90.226.10">
    <property type="entry name" value="2-enoyl-CoA Hydratase, Chain A, domain 1"/>
    <property type="match status" value="1"/>
</dbReference>
<organism evidence="6 7">
    <name type="scientific">Streptomyces humidus</name>
    <dbReference type="NCBI Taxonomy" id="52259"/>
    <lineage>
        <taxon>Bacteria</taxon>
        <taxon>Bacillati</taxon>
        <taxon>Actinomycetota</taxon>
        <taxon>Actinomycetes</taxon>
        <taxon>Kitasatosporales</taxon>
        <taxon>Streptomycetaceae</taxon>
        <taxon>Streptomyces</taxon>
    </lineage>
</organism>
<dbReference type="GO" id="GO:0006635">
    <property type="term" value="P:fatty acid beta-oxidation"/>
    <property type="evidence" value="ECO:0007669"/>
    <property type="project" value="TreeGrafter"/>
</dbReference>